<dbReference type="Pfam" id="PF05096">
    <property type="entry name" value="Glu_cyclase_2"/>
    <property type="match status" value="1"/>
</dbReference>
<accession>A0A9Q1LGT5</accession>
<dbReference type="PROSITE" id="PS50011">
    <property type="entry name" value="PROTEIN_KINASE_DOM"/>
    <property type="match status" value="1"/>
</dbReference>
<dbReference type="SUPFAM" id="SSF53244">
    <property type="entry name" value="MurD-like peptide ligases, peptide-binding domain"/>
    <property type="match status" value="1"/>
</dbReference>
<dbReference type="GO" id="GO:0016881">
    <property type="term" value="F:acid-amino acid ligase activity"/>
    <property type="evidence" value="ECO:0007669"/>
    <property type="project" value="InterPro"/>
</dbReference>
<dbReference type="SUPFAM" id="SSF56112">
    <property type="entry name" value="Protein kinase-like (PK-like)"/>
    <property type="match status" value="1"/>
</dbReference>
<dbReference type="InterPro" id="IPR036615">
    <property type="entry name" value="Mur_ligase_C_dom_sf"/>
</dbReference>
<dbReference type="Proteomes" id="UP001152561">
    <property type="component" value="Unassembled WGS sequence"/>
</dbReference>
<dbReference type="AlphaFoldDB" id="A0A9Q1LGT5"/>
<dbReference type="Pfam" id="PF08245">
    <property type="entry name" value="Mur_ligase_M"/>
    <property type="match status" value="1"/>
</dbReference>
<protein>
    <recommendedName>
        <fullName evidence="4">Protein kinase domain-containing protein</fullName>
    </recommendedName>
</protein>
<evidence type="ECO:0000313" key="6">
    <source>
        <dbReference type="Proteomes" id="UP001152561"/>
    </source>
</evidence>
<dbReference type="GO" id="GO:0004672">
    <property type="term" value="F:protein kinase activity"/>
    <property type="evidence" value="ECO:0007669"/>
    <property type="project" value="InterPro"/>
</dbReference>
<dbReference type="SUPFAM" id="SSF53623">
    <property type="entry name" value="MurD-like peptide ligases, catalytic domain"/>
    <property type="match status" value="1"/>
</dbReference>
<evidence type="ECO:0000256" key="3">
    <source>
        <dbReference type="ARBA" id="ARBA00022840"/>
    </source>
</evidence>
<dbReference type="GO" id="GO:0016603">
    <property type="term" value="F:glutaminyl-peptide cyclotransferase activity"/>
    <property type="evidence" value="ECO:0007669"/>
    <property type="project" value="InterPro"/>
</dbReference>
<dbReference type="InterPro" id="IPR000719">
    <property type="entry name" value="Prot_kinase_dom"/>
</dbReference>
<dbReference type="Gene3D" id="3.40.50.720">
    <property type="entry name" value="NAD(P)-binding Rossmann-like Domain"/>
    <property type="match status" value="1"/>
</dbReference>
<evidence type="ECO:0000313" key="5">
    <source>
        <dbReference type="EMBL" id="KAJ8536812.1"/>
    </source>
</evidence>
<dbReference type="Pfam" id="PF07714">
    <property type="entry name" value="PK_Tyr_Ser-Thr"/>
    <property type="match status" value="1"/>
</dbReference>
<dbReference type="Pfam" id="PF01225">
    <property type="entry name" value="Mur_ligase"/>
    <property type="match status" value="1"/>
</dbReference>
<dbReference type="SUPFAM" id="SSF50969">
    <property type="entry name" value="YVTN repeat-like/Quinoprotein amine dehydrogenase"/>
    <property type="match status" value="1"/>
</dbReference>
<dbReference type="InterPro" id="IPR036565">
    <property type="entry name" value="Mur-like_cat_sf"/>
</dbReference>
<evidence type="ECO:0000259" key="4">
    <source>
        <dbReference type="PROSITE" id="PS50011"/>
    </source>
</evidence>
<evidence type="ECO:0000256" key="1">
    <source>
        <dbReference type="ARBA" id="ARBA00022598"/>
    </source>
</evidence>
<gene>
    <name evidence="5" type="ORF">K7X08_035213</name>
</gene>
<dbReference type="InterPro" id="IPR013221">
    <property type="entry name" value="Mur_ligase_cen"/>
</dbReference>
<keyword evidence="3" id="KW-0067">ATP-binding</keyword>
<dbReference type="InterPro" id="IPR050061">
    <property type="entry name" value="MurCDEF_pg_biosynth"/>
</dbReference>
<dbReference type="Gene3D" id="1.10.510.10">
    <property type="entry name" value="Transferase(Phosphotransferase) domain 1"/>
    <property type="match status" value="1"/>
</dbReference>
<dbReference type="GO" id="GO:0005524">
    <property type="term" value="F:ATP binding"/>
    <property type="evidence" value="ECO:0007669"/>
    <property type="project" value="UniProtKB-KW"/>
</dbReference>
<dbReference type="SUPFAM" id="SSF51984">
    <property type="entry name" value="MurCD N-terminal domain"/>
    <property type="match status" value="1"/>
</dbReference>
<feature type="domain" description="Protein kinase" evidence="4">
    <location>
        <begin position="53"/>
        <end position="317"/>
    </location>
</feature>
<dbReference type="PANTHER" id="PTHR43445:SF3">
    <property type="entry name" value="UDP-N-ACETYLMURAMATE--L-ALANINE LIGASE"/>
    <property type="match status" value="1"/>
</dbReference>
<dbReference type="InterPro" id="IPR011009">
    <property type="entry name" value="Kinase-like_dom_sf"/>
</dbReference>
<dbReference type="InterPro" id="IPR000713">
    <property type="entry name" value="Mur_ligase_N"/>
</dbReference>
<dbReference type="Pfam" id="PF02875">
    <property type="entry name" value="Mur_ligase_C"/>
    <property type="match status" value="1"/>
</dbReference>
<dbReference type="InterPro" id="IPR001245">
    <property type="entry name" value="Ser-Thr/Tyr_kinase_cat_dom"/>
</dbReference>
<dbReference type="InterPro" id="IPR007788">
    <property type="entry name" value="QCT"/>
</dbReference>
<organism evidence="5 6">
    <name type="scientific">Anisodus acutangulus</name>
    <dbReference type="NCBI Taxonomy" id="402998"/>
    <lineage>
        <taxon>Eukaryota</taxon>
        <taxon>Viridiplantae</taxon>
        <taxon>Streptophyta</taxon>
        <taxon>Embryophyta</taxon>
        <taxon>Tracheophyta</taxon>
        <taxon>Spermatophyta</taxon>
        <taxon>Magnoliopsida</taxon>
        <taxon>eudicotyledons</taxon>
        <taxon>Gunneridae</taxon>
        <taxon>Pentapetalae</taxon>
        <taxon>asterids</taxon>
        <taxon>lamiids</taxon>
        <taxon>Solanales</taxon>
        <taxon>Solanaceae</taxon>
        <taxon>Solanoideae</taxon>
        <taxon>Hyoscyameae</taxon>
        <taxon>Anisodus</taxon>
    </lineage>
</organism>
<dbReference type="Gene3D" id="3.90.190.20">
    <property type="entry name" value="Mur ligase, C-terminal domain"/>
    <property type="match status" value="1"/>
</dbReference>
<comment type="caution">
    <text evidence="5">The sequence shown here is derived from an EMBL/GenBank/DDBJ whole genome shotgun (WGS) entry which is preliminary data.</text>
</comment>
<keyword evidence="6" id="KW-1185">Reference proteome</keyword>
<evidence type="ECO:0000256" key="2">
    <source>
        <dbReference type="ARBA" id="ARBA00022741"/>
    </source>
</evidence>
<dbReference type="InterPro" id="IPR011044">
    <property type="entry name" value="Quino_amine_DH_bsu"/>
</dbReference>
<dbReference type="InterPro" id="IPR004101">
    <property type="entry name" value="Mur_ligase_C"/>
</dbReference>
<keyword evidence="1" id="KW-0436">Ligase</keyword>
<dbReference type="EMBL" id="JAJAGQ010000018">
    <property type="protein sequence ID" value="KAJ8536812.1"/>
    <property type="molecule type" value="Genomic_DNA"/>
</dbReference>
<dbReference type="Gene3D" id="3.30.200.20">
    <property type="entry name" value="Phosphorylase Kinase, domain 1"/>
    <property type="match status" value="1"/>
</dbReference>
<dbReference type="OrthoDB" id="2017219at2759"/>
<proteinExistence type="predicted"/>
<dbReference type="PANTHER" id="PTHR43445">
    <property type="entry name" value="UDP-N-ACETYLMURAMATE--L-ALANINE LIGASE-RELATED"/>
    <property type="match status" value="1"/>
</dbReference>
<name>A0A9Q1LGT5_9SOLA</name>
<sequence length="1103" mass="122606">MSRRLLPHNGWKIEMGIGTPEKQVIFSSNQVNFDARPSYQFTLTEIEAATDNFADENVVACENYAVVYYGIMFGNTRVAVKRLLSSRAKAKEFTGEVEVLLSLRHKNLVKLLGYCFEGYYRIIVDEYVDNGNLGQWLHGCISEVSPLTWDIRMNILLGIAKGLAYLHEDIEPAIHQHLKSSSILLDKQWNPKISDFGITKLLGYDEWSYPITPPTGMSGYLAPEYLSTKILDDKSDIYSFGVLIMEIVSGKPSIEYTITEIEVVKQKAKPARRIYDYLIQLDGGDNSSEITKIKSTVNREAEPSYGVYKVKVVNEFPHDPKAYTQGLLYAENNTLFESTGLYGRSSVRKVALLDGKVERLHEMPSSDFGEGLTLLGERLFQLTWLQDTGFIYDRHNFSKFKKFTHHMQDGWGLATDGKVLFGSDGTSTLYKIDPKTMKVIRKQVVKSQGHEVHYLNELEYVKDEVWANVYVTDCIARISPKDGTVIGWILLQSLREDLKSRGYKDFEVLNGIAWDRDGDRIFVTGKLWPKLFEIKLLPLPPNAPLAVEINNFSNILNATGHLASESNAALSGDMQGYEVSGSDMMWSNAMDALREAGARVYIGHSELNLRKFNGSVPDALVVSNAICRGNVEILHAESVGVPVYKRGAWSGRITESYNLIAVSGSHAQITTLVLISSAEPSNASASMALQYDEWKHFFEEWVSALVFMHTQVSCTNIGNTHAMSVRVELLRPDKMFGAELYDIYRLRPILEGKSTTASMLAYVLNAMGDDLTAVIGAWVPQLRERNIISGTGHNFVLEADEYDCCFLGVTPQIAVVTNIDWEHADMIQDEEAVKTIFEKFIGQIRVGGHLILCGDSLGACSLINKIGSGSALSVLGDDVFQISTYGISSCNNWHALSISPNSCGGSDYQLFHKGLQIADISLRMPGVHNVLNSLAVIATISALSADLKTFLSSIASLQLHLQNFEGVSRRFERIGTVRGCYIYDAYAHHPTEIHAVLQAALQSLLAALKDDFSTAFTNADRVVITEIYAARETNLWEISGSDLAISLVGPPSEFVTSLTQMLEMLVDQISKDPDHETVILTLGAGDITSVGRKLLIELQQRLI</sequence>
<dbReference type="Gene3D" id="3.40.1190.10">
    <property type="entry name" value="Mur-like, catalytic domain"/>
    <property type="match status" value="1"/>
</dbReference>
<reference evidence="6" key="1">
    <citation type="journal article" date="2023" name="Proc. Natl. Acad. Sci. U.S.A.">
        <title>Genomic and structural basis for evolution of tropane alkaloid biosynthesis.</title>
        <authorList>
            <person name="Wanga Y.-J."/>
            <person name="Taina T."/>
            <person name="Yua J.-Y."/>
            <person name="Lia J."/>
            <person name="Xua B."/>
            <person name="Chenc J."/>
            <person name="D'Auriad J.C."/>
            <person name="Huanga J.-P."/>
            <person name="Huanga S.-X."/>
        </authorList>
    </citation>
    <scope>NUCLEOTIDE SEQUENCE [LARGE SCALE GENOMIC DNA]</scope>
    <source>
        <strain evidence="6">cv. KIB-2019</strain>
    </source>
</reference>
<keyword evidence="2" id="KW-0547">Nucleotide-binding</keyword>